<dbReference type="InterPro" id="IPR022310">
    <property type="entry name" value="NAD/GMP_synthase"/>
</dbReference>
<gene>
    <name evidence="3" type="ORF">J2X16_001129</name>
</gene>
<organism evidence="3 4">
    <name type="scientific">Pelomonas aquatica</name>
    <dbReference type="NCBI Taxonomy" id="431058"/>
    <lineage>
        <taxon>Bacteria</taxon>
        <taxon>Pseudomonadati</taxon>
        <taxon>Pseudomonadota</taxon>
        <taxon>Betaproteobacteria</taxon>
        <taxon>Burkholderiales</taxon>
        <taxon>Sphaerotilaceae</taxon>
        <taxon>Roseateles</taxon>
    </lineage>
</organism>
<dbReference type="InterPro" id="IPR014729">
    <property type="entry name" value="Rossmann-like_a/b/a_fold"/>
</dbReference>
<sequence length="377" mass="42953">MNQKTKQVCTRCIMDSSVPNIRFDAQGICNYCTDFLDRCAHVLDDSSEIKAKKLKALVDEVKHGGQGKRYDCIVGVSGGVDSSWVLVRAVELGLRPLAVHMDNGWNSELAQNNIANLVQKLGVDLYTHVIDWPEYKALMQAFFDADVLDVELLYDNAALAVNYRQGAKFGVRHILAGTNSATEGMTMPQGWNWNKFDKKNIQAIGKRFTNTTLRTFPSIGTFDFFKLRFVNGVRWTSVLDLMPYNKAAVLKELTDKYGYKPYPYKHYESIFTRFYQGYLLPTKFGVDKRKLHLGTLVASGQMDRADALKDLDKLPYPSEAQLNEDRQYFLKKMAWTQAQLDAYLARPPVPHDAYPSEVGRWNFATRVLMGLRSLRSR</sequence>
<comment type="caution">
    <text evidence="3">The sequence shown here is derived from an EMBL/GenBank/DDBJ whole genome shotgun (WGS) entry which is preliminary data.</text>
</comment>
<dbReference type="Pfam" id="PF02540">
    <property type="entry name" value="NAD_synthase"/>
    <property type="match status" value="1"/>
</dbReference>
<proteinExistence type="predicted"/>
<reference evidence="3 4" key="1">
    <citation type="submission" date="2023-07" db="EMBL/GenBank/DDBJ databases">
        <title>Sorghum-associated microbial communities from plants grown in Nebraska, USA.</title>
        <authorList>
            <person name="Schachtman D."/>
        </authorList>
    </citation>
    <scope>NUCLEOTIDE SEQUENCE [LARGE SCALE GENOMIC DNA]</scope>
    <source>
        <strain evidence="3 4">BE310</strain>
    </source>
</reference>
<dbReference type="RefSeq" id="WP_310342565.1">
    <property type="nucleotide sequence ID" value="NZ_JAVDXQ010000001.1"/>
</dbReference>
<dbReference type="EMBL" id="JAVDXQ010000001">
    <property type="protein sequence ID" value="MDR7295808.1"/>
    <property type="molecule type" value="Genomic_DNA"/>
</dbReference>
<feature type="domain" description="NAD/GMP synthase" evidence="2">
    <location>
        <begin position="70"/>
        <end position="185"/>
    </location>
</feature>
<evidence type="ECO:0000259" key="2">
    <source>
        <dbReference type="Pfam" id="PF02540"/>
    </source>
</evidence>
<evidence type="ECO:0000313" key="4">
    <source>
        <dbReference type="Proteomes" id="UP001180536"/>
    </source>
</evidence>
<evidence type="ECO:0000256" key="1">
    <source>
        <dbReference type="ARBA" id="ARBA00022598"/>
    </source>
</evidence>
<accession>A0ABU1Z5U8</accession>
<dbReference type="InterPro" id="IPR020022">
    <property type="entry name" value="N-acetyl_sugar_amidoTrfase"/>
</dbReference>
<dbReference type="NCBIfam" id="TIGR03573">
    <property type="entry name" value="WbuX"/>
    <property type="match status" value="1"/>
</dbReference>
<protein>
    <submittedName>
        <fullName evidence="3">N-acetyl sugar amidotransferase</fullName>
    </submittedName>
</protein>
<keyword evidence="1" id="KW-0436">Ligase</keyword>
<name>A0ABU1Z5U8_9BURK</name>
<dbReference type="SUPFAM" id="SSF52402">
    <property type="entry name" value="Adenine nucleotide alpha hydrolases-like"/>
    <property type="match status" value="1"/>
</dbReference>
<keyword evidence="4" id="KW-1185">Reference proteome</keyword>
<dbReference type="Proteomes" id="UP001180536">
    <property type="component" value="Unassembled WGS sequence"/>
</dbReference>
<evidence type="ECO:0000313" key="3">
    <source>
        <dbReference type="EMBL" id="MDR7295808.1"/>
    </source>
</evidence>
<dbReference type="Gene3D" id="3.40.50.620">
    <property type="entry name" value="HUPs"/>
    <property type="match status" value="1"/>
</dbReference>